<dbReference type="GO" id="GO:0042597">
    <property type="term" value="C:periplasmic space"/>
    <property type="evidence" value="ECO:0007669"/>
    <property type="project" value="UniProtKB-ARBA"/>
</dbReference>
<dbReference type="InterPro" id="IPR039424">
    <property type="entry name" value="SBP_5"/>
</dbReference>
<evidence type="ECO:0000259" key="3">
    <source>
        <dbReference type="Pfam" id="PF00496"/>
    </source>
</evidence>
<dbReference type="Gene3D" id="3.10.105.10">
    <property type="entry name" value="Dipeptide-binding Protein, Domain 3"/>
    <property type="match status" value="1"/>
</dbReference>
<dbReference type="PIRSF" id="PIRSF002741">
    <property type="entry name" value="MppA"/>
    <property type="match status" value="1"/>
</dbReference>
<dbReference type="GO" id="GO:0015833">
    <property type="term" value="P:peptide transport"/>
    <property type="evidence" value="ECO:0007669"/>
    <property type="project" value="TreeGrafter"/>
</dbReference>
<gene>
    <name evidence="4" type="ORF">FHX80_114801</name>
</gene>
<evidence type="ECO:0000256" key="2">
    <source>
        <dbReference type="SAM" id="SignalP"/>
    </source>
</evidence>
<dbReference type="EMBL" id="VIWW01000001">
    <property type="protein sequence ID" value="TWG06306.1"/>
    <property type="molecule type" value="Genomic_DNA"/>
</dbReference>
<dbReference type="Gene3D" id="3.40.190.10">
    <property type="entry name" value="Periplasmic binding protein-like II"/>
    <property type="match status" value="1"/>
</dbReference>
<dbReference type="PANTHER" id="PTHR30290">
    <property type="entry name" value="PERIPLASMIC BINDING COMPONENT OF ABC TRANSPORTER"/>
    <property type="match status" value="1"/>
</dbReference>
<dbReference type="PROSITE" id="PS51257">
    <property type="entry name" value="PROKAR_LIPOPROTEIN"/>
    <property type="match status" value="1"/>
</dbReference>
<name>A0A561V3W6_9ACTN</name>
<evidence type="ECO:0000313" key="4">
    <source>
        <dbReference type="EMBL" id="TWG06306.1"/>
    </source>
</evidence>
<protein>
    <submittedName>
        <fullName evidence="4">Peptide/nickel transport system substrate-binding protein</fullName>
    </submittedName>
</protein>
<keyword evidence="2" id="KW-0732">Signal</keyword>
<evidence type="ECO:0000256" key="1">
    <source>
        <dbReference type="SAM" id="MobiDB-lite"/>
    </source>
</evidence>
<proteinExistence type="predicted"/>
<dbReference type="Gene3D" id="3.90.76.10">
    <property type="entry name" value="Dipeptide-binding Protein, Domain 1"/>
    <property type="match status" value="1"/>
</dbReference>
<dbReference type="SUPFAM" id="SSF53850">
    <property type="entry name" value="Periplasmic binding protein-like II"/>
    <property type="match status" value="1"/>
</dbReference>
<dbReference type="RefSeq" id="WP_145766107.1">
    <property type="nucleotide sequence ID" value="NZ_VIWW01000001.1"/>
</dbReference>
<dbReference type="InterPro" id="IPR030678">
    <property type="entry name" value="Peptide/Ni-bd"/>
</dbReference>
<dbReference type="InterPro" id="IPR000914">
    <property type="entry name" value="SBP_5_dom"/>
</dbReference>
<dbReference type="Proteomes" id="UP000318186">
    <property type="component" value="Unassembled WGS sequence"/>
</dbReference>
<dbReference type="GO" id="GO:0043190">
    <property type="term" value="C:ATP-binding cassette (ABC) transporter complex"/>
    <property type="evidence" value="ECO:0007669"/>
    <property type="project" value="InterPro"/>
</dbReference>
<dbReference type="GO" id="GO:1904680">
    <property type="term" value="F:peptide transmembrane transporter activity"/>
    <property type="evidence" value="ECO:0007669"/>
    <property type="project" value="TreeGrafter"/>
</dbReference>
<feature type="domain" description="Solute-binding protein family 5" evidence="3">
    <location>
        <begin position="96"/>
        <end position="463"/>
    </location>
</feature>
<feature type="signal peptide" evidence="2">
    <location>
        <begin position="1"/>
        <end position="22"/>
    </location>
</feature>
<reference evidence="4 5" key="1">
    <citation type="submission" date="2019-06" db="EMBL/GenBank/DDBJ databases">
        <title>Sequencing the genomes of 1000 actinobacteria strains.</title>
        <authorList>
            <person name="Klenk H.-P."/>
        </authorList>
    </citation>
    <scope>NUCLEOTIDE SEQUENCE [LARGE SCALE GENOMIC DNA]</scope>
    <source>
        <strain evidence="4 5">DSM 42059</strain>
    </source>
</reference>
<dbReference type="CDD" id="cd00995">
    <property type="entry name" value="PBP2_NikA_DppA_OppA_like"/>
    <property type="match status" value="1"/>
</dbReference>
<dbReference type="OrthoDB" id="5243526at2"/>
<organism evidence="4 5">
    <name type="scientific">Streptomyces brevispora</name>
    <dbReference type="NCBI Taxonomy" id="887462"/>
    <lineage>
        <taxon>Bacteria</taxon>
        <taxon>Bacillati</taxon>
        <taxon>Actinomycetota</taxon>
        <taxon>Actinomycetes</taxon>
        <taxon>Kitasatosporales</taxon>
        <taxon>Streptomycetaceae</taxon>
        <taxon>Streptomyces</taxon>
    </lineage>
</organism>
<accession>A0A561V3W6</accession>
<feature type="region of interest" description="Disordered" evidence="1">
    <location>
        <begin position="25"/>
        <end position="46"/>
    </location>
</feature>
<dbReference type="Pfam" id="PF00496">
    <property type="entry name" value="SBP_bac_5"/>
    <property type="match status" value="1"/>
</dbReference>
<feature type="chain" id="PRO_5021941431" evidence="2">
    <location>
        <begin position="23"/>
        <end position="547"/>
    </location>
</feature>
<sequence>MRMPRAIALLVCTVAVATTATACSGATASRSSGNGTGPSYKVTPTSPPAKGDLDSFTWSLYAEPYTLDYSLAYDYPPNTVLANVCEQLFRVTPDMKVEPALAVKYAQPDPKTLVYTLRPGVKFHDGTTMTADDVVTSLKRHTDPAVGSPWASAFRNVDSIKKSGPLEVTIRLGKPDVLFNELLAASPGTIESAAFLAKAGKDYGGPKGGVNCTGPYALTKWAQGDSITLKKNDAYWDRSLTPKTDKVKFTFIEDPAARSSAFLSGTADGGYLVPSSSFAQLRSSKKGSLLFGPNNAAADLAVLDFKGTLGDLKIRKALSMALDRKNIIKAAAGGIGIPAKAPAARGAWSLVPEKTDTYFDALPEPKYDLAGAEKLVTEAGAKGKKVTVATSSLAPEISVAANAVQAAGRQIGLDVQLKSVAPEAYSNIFVDPSARKGLDLVITNGYDNTPDPLEFYQYLRTGDFGNYGNWSNAEYDAAFDRANAEPDPAVRSDLTAELQRIAVEQLPIIPLYEAPFSVFLGNRVTGAPTGIAQLYYPWAATIGAAKP</sequence>
<comment type="caution">
    <text evidence="4">The sequence shown here is derived from an EMBL/GenBank/DDBJ whole genome shotgun (WGS) entry which is preliminary data.</text>
</comment>
<dbReference type="AlphaFoldDB" id="A0A561V3W6"/>
<evidence type="ECO:0000313" key="5">
    <source>
        <dbReference type="Proteomes" id="UP000318186"/>
    </source>
</evidence>